<dbReference type="NCBIfam" id="TIGR03790">
    <property type="entry name" value="TIGR03790 family protein"/>
    <property type="match status" value="1"/>
</dbReference>
<protein>
    <recommendedName>
        <fullName evidence="2">TIGR03790 family protein</fullName>
    </recommendedName>
</protein>
<evidence type="ECO:0000313" key="1">
    <source>
        <dbReference type="EMBL" id="ABJ88704.1"/>
    </source>
</evidence>
<dbReference type="eggNOG" id="COG0457">
    <property type="taxonomic scope" value="Bacteria"/>
</dbReference>
<dbReference type="STRING" id="234267.Acid_7806"/>
<dbReference type="KEGG" id="sus:Acid_7806"/>
<sequence precursor="true">MRLLCALACSAIAIAQTVPLKDRVLILVNDKAPESNAVGQYYAAKRNIPAANIFHLKTSTSENISKEEFHDQVELPLKKFLDANDGAMRRKILYIVPAYGVPLKAGNLALDSVVSMMYAGHEEMKPPLRNPYASAVGTRPPHFAEWSDGVAAANNFKMFAVSRLDGPSAEIAKGLVDKALAGEASLNLKSGIAYFDYQGTRSPSEWQYAIDNEIKAAAELSRKQGFETVLHTQADSLCRSQMPPAPMYLYDAVKKQLAIENTGATTGLDFSFKPLDEADFTMALAGQSVQNIGNTIALKLGAGDRSFIRFVYPLVPFQNWDSHADIVLEKVVDGAVAARTAVHIANEEKAINSFSSLRLSVRKGRISAWRDATEVAAVEDKSGKPLPLSQAGLSAACLCFTLKQLTVADPAGVVSWDDRFATDSTARYQWHLSAPSGLKALWVWGWYGMAFDSYRFVPGAVGAQLTSFTALSIRTPANPDPKVYHQSAARWGGNWVPRMLEQGVTATWGAVDEPYATLYAPGGNVFDHLWAGYNFGDSFYIAEPAGRWVMVAVGDPLYSPKIH</sequence>
<proteinExistence type="predicted"/>
<dbReference type="InterPro" id="IPR022265">
    <property type="entry name" value="CHP03790"/>
</dbReference>
<accession>Q01NR6</accession>
<evidence type="ECO:0008006" key="2">
    <source>
        <dbReference type="Google" id="ProtNLM"/>
    </source>
</evidence>
<dbReference type="HOGENOM" id="CLU_483867_0_0_0"/>
<reference evidence="1" key="1">
    <citation type="submission" date="2006-10" db="EMBL/GenBank/DDBJ databases">
        <title>Complete sequence of Solibacter usitatus Ellin6076.</title>
        <authorList>
            <consortium name="US DOE Joint Genome Institute"/>
            <person name="Copeland A."/>
            <person name="Lucas S."/>
            <person name="Lapidus A."/>
            <person name="Barry K."/>
            <person name="Detter J.C."/>
            <person name="Glavina del Rio T."/>
            <person name="Hammon N."/>
            <person name="Israni S."/>
            <person name="Dalin E."/>
            <person name="Tice H."/>
            <person name="Pitluck S."/>
            <person name="Thompson L.S."/>
            <person name="Brettin T."/>
            <person name="Bruce D."/>
            <person name="Han C."/>
            <person name="Tapia R."/>
            <person name="Gilna P."/>
            <person name="Schmutz J."/>
            <person name="Larimer F."/>
            <person name="Land M."/>
            <person name="Hauser L."/>
            <person name="Kyrpides N."/>
            <person name="Mikhailova N."/>
            <person name="Janssen P.H."/>
            <person name="Kuske C.R."/>
            <person name="Richardson P."/>
        </authorList>
    </citation>
    <scope>NUCLEOTIDE SEQUENCE</scope>
    <source>
        <strain evidence="1">Ellin6076</strain>
    </source>
</reference>
<dbReference type="EMBL" id="CP000473">
    <property type="protein sequence ID" value="ABJ88704.1"/>
    <property type="molecule type" value="Genomic_DNA"/>
</dbReference>
<name>Q01NR6_SOLUE</name>
<dbReference type="AlphaFoldDB" id="Q01NR6"/>
<dbReference type="OrthoDB" id="9771443at2"/>
<dbReference type="InParanoid" id="Q01NR6"/>
<gene>
    <name evidence="1" type="ordered locus">Acid_7806</name>
</gene>
<organism evidence="1">
    <name type="scientific">Solibacter usitatus (strain Ellin6076)</name>
    <dbReference type="NCBI Taxonomy" id="234267"/>
    <lineage>
        <taxon>Bacteria</taxon>
        <taxon>Pseudomonadati</taxon>
        <taxon>Acidobacteriota</taxon>
        <taxon>Terriglobia</taxon>
        <taxon>Bryobacterales</taxon>
        <taxon>Solibacteraceae</taxon>
        <taxon>Candidatus Solibacter</taxon>
    </lineage>
</organism>